<keyword evidence="3" id="KW-1185">Reference proteome</keyword>
<organism evidence="2 3">
    <name type="scientific">Fusarium beomiforme</name>
    <dbReference type="NCBI Taxonomy" id="44412"/>
    <lineage>
        <taxon>Eukaryota</taxon>
        <taxon>Fungi</taxon>
        <taxon>Dikarya</taxon>
        <taxon>Ascomycota</taxon>
        <taxon>Pezizomycotina</taxon>
        <taxon>Sordariomycetes</taxon>
        <taxon>Hypocreomycetidae</taxon>
        <taxon>Hypocreales</taxon>
        <taxon>Nectriaceae</taxon>
        <taxon>Fusarium</taxon>
        <taxon>Fusarium burgessii species complex</taxon>
    </lineage>
</organism>
<dbReference type="AlphaFoldDB" id="A0A9P5AT66"/>
<dbReference type="OrthoDB" id="4970478at2759"/>
<feature type="chain" id="PRO_5040407217" evidence="1">
    <location>
        <begin position="18"/>
        <end position="72"/>
    </location>
</feature>
<name>A0A9P5AT66_9HYPO</name>
<evidence type="ECO:0000256" key="1">
    <source>
        <dbReference type="SAM" id="SignalP"/>
    </source>
</evidence>
<dbReference type="EMBL" id="PVQB02000048">
    <property type="protein sequence ID" value="KAF4344535.1"/>
    <property type="molecule type" value="Genomic_DNA"/>
</dbReference>
<keyword evidence="1" id="KW-0732">Signal</keyword>
<proteinExistence type="predicted"/>
<accession>A0A9P5AT66</accession>
<comment type="caution">
    <text evidence="2">The sequence shown here is derived from an EMBL/GenBank/DDBJ whole genome shotgun (WGS) entry which is preliminary data.</text>
</comment>
<gene>
    <name evidence="2" type="ORF">FBEOM_1503</name>
</gene>
<sequence>MQFSIFSILAIATVAIAAPQPQSSCNNGGLFYSDPKTLEPCKSACAGGTCAFQGTCETDPNVPLLCLAKCTC</sequence>
<reference evidence="2" key="2">
    <citation type="submission" date="2020-02" db="EMBL/GenBank/DDBJ databases">
        <title>Identification and distribution of gene clusters putatively required for synthesis of sphingolipid metabolism inhibitors in phylogenetically diverse species of the filamentous fungus Fusarium.</title>
        <authorList>
            <person name="Kim H.-S."/>
            <person name="Busman M."/>
            <person name="Brown D.W."/>
            <person name="Divon H."/>
            <person name="Uhlig S."/>
            <person name="Proctor R.H."/>
        </authorList>
    </citation>
    <scope>NUCLEOTIDE SEQUENCE</scope>
    <source>
        <strain evidence="2">NRRL 25174</strain>
    </source>
</reference>
<evidence type="ECO:0000313" key="3">
    <source>
        <dbReference type="Proteomes" id="UP000730481"/>
    </source>
</evidence>
<protein>
    <submittedName>
        <fullName evidence="2">Uncharacterized protein</fullName>
    </submittedName>
</protein>
<feature type="signal peptide" evidence="1">
    <location>
        <begin position="1"/>
        <end position="17"/>
    </location>
</feature>
<reference evidence="2" key="1">
    <citation type="journal article" date="2017" name="Mycologia">
        <title>Fusarium algeriense, sp. nov., a novel toxigenic crown rot pathogen of durum wheat from Algeria is nested in the Fusarium burgessii species complex.</title>
        <authorList>
            <person name="Laraba I."/>
            <person name="Keddad A."/>
            <person name="Boureghda H."/>
            <person name="Abdallah N."/>
            <person name="Vaughan M.M."/>
            <person name="Proctor R.H."/>
            <person name="Busman M."/>
            <person name="O'Donnell K."/>
        </authorList>
    </citation>
    <scope>NUCLEOTIDE SEQUENCE</scope>
    <source>
        <strain evidence="2">NRRL 25174</strain>
    </source>
</reference>
<dbReference type="Proteomes" id="UP000730481">
    <property type="component" value="Unassembled WGS sequence"/>
</dbReference>
<evidence type="ECO:0000313" key="2">
    <source>
        <dbReference type="EMBL" id="KAF4344535.1"/>
    </source>
</evidence>